<organism evidence="11 12">
    <name type="scientific">Microcebus murinus</name>
    <name type="common">Gray mouse lemur</name>
    <name type="synonym">Lemur murinus</name>
    <dbReference type="NCBI Taxonomy" id="30608"/>
    <lineage>
        <taxon>Eukaryota</taxon>
        <taxon>Metazoa</taxon>
        <taxon>Chordata</taxon>
        <taxon>Craniata</taxon>
        <taxon>Vertebrata</taxon>
        <taxon>Euteleostomi</taxon>
        <taxon>Mammalia</taxon>
        <taxon>Eutheria</taxon>
        <taxon>Euarchontoglires</taxon>
        <taxon>Primates</taxon>
        <taxon>Strepsirrhini</taxon>
        <taxon>Lemuriformes</taxon>
        <taxon>Cheirogaleidae</taxon>
        <taxon>Microcebus</taxon>
    </lineage>
</organism>
<evidence type="ECO:0000256" key="8">
    <source>
        <dbReference type="ARBA" id="ARBA00023157"/>
    </source>
</evidence>
<keyword evidence="4" id="KW-0964">Secreted</keyword>
<evidence type="ECO:0000313" key="11">
    <source>
        <dbReference type="Ensembl" id="ENSMICP00000041714.1"/>
    </source>
</evidence>
<reference evidence="11" key="2">
    <citation type="submission" date="2025-08" db="UniProtKB">
        <authorList>
            <consortium name="Ensembl"/>
        </authorList>
    </citation>
    <scope>IDENTIFICATION</scope>
</reference>
<evidence type="ECO:0000256" key="4">
    <source>
        <dbReference type="ARBA" id="ARBA00022525"/>
    </source>
</evidence>
<reference evidence="11" key="1">
    <citation type="submission" date="2016-12" db="EMBL/GenBank/DDBJ databases">
        <title>Mouse lemur reference genome and diversity panel.</title>
        <authorList>
            <person name="Harris R."/>
            <person name="Larsen P."/>
            <person name="Liu Y."/>
            <person name="Hughes D.S."/>
            <person name="Murali S."/>
            <person name="Raveendran M."/>
            <person name="Korchina V."/>
            <person name="Wang M."/>
            <person name="Jhangiani S."/>
            <person name="Bandaranaike D."/>
            <person name="Bellair M."/>
            <person name="Blankenburg K."/>
            <person name="Chao H."/>
            <person name="Dahdouli M."/>
            <person name="Dinh H."/>
            <person name="Doddapaneni H."/>
            <person name="English A."/>
            <person name="Firestine M."/>
            <person name="Gnanaolivu R."/>
            <person name="Gross S."/>
            <person name="Hernandez B."/>
            <person name="Javaid M."/>
            <person name="Jayaseelan J."/>
            <person name="Jones J."/>
            <person name="Khan Z."/>
            <person name="Kovar C."/>
            <person name="Kurapati P."/>
            <person name="Le B."/>
            <person name="Lee S."/>
            <person name="Li M."/>
            <person name="Mathew T."/>
            <person name="Narasimhan A."/>
            <person name="Ngo D."/>
            <person name="Nguyen L."/>
            <person name="Okwuonu G."/>
            <person name="Ongeri F."/>
            <person name="Osuji N."/>
            <person name="Pu L.-L."/>
            <person name="Puazo M."/>
            <person name="Quiroz J."/>
            <person name="Raj R."/>
            <person name="Rajbhandari K."/>
            <person name="Reid J.G."/>
            <person name="Santibanez J."/>
            <person name="Sexton D."/>
            <person name="Skinner E."/>
            <person name="Vee V."/>
            <person name="Weissenberger G."/>
            <person name="Wu Y."/>
            <person name="Xin Y."/>
            <person name="Han Y."/>
            <person name="Campbell C."/>
            <person name="Brown A."/>
            <person name="Sullivan B."/>
            <person name="Shelton J."/>
            <person name="Brown S."/>
            <person name="Dudchenko O."/>
            <person name="Machol I."/>
            <person name="Durand N."/>
            <person name="Shamim M."/>
            <person name="Lieberman A."/>
            <person name="Muzny D.M."/>
            <person name="Richards S."/>
            <person name="Yoder A."/>
            <person name="Worley K.C."/>
            <person name="Rogers J."/>
            <person name="Gibbs R.A."/>
        </authorList>
    </citation>
    <scope>NUCLEOTIDE SEQUENCE [LARGE SCALE GENOMIC DNA]</scope>
</reference>
<dbReference type="PANTHER" id="PTHR24018:SF5">
    <property type="entry name" value="ELASTIN"/>
    <property type="match status" value="1"/>
</dbReference>
<sequence length="537" mass="50456">MSSSSPAAFLFPCFYYFWLMKDSACFLPGVPGAVPGAVPGGVFYPGNGSPWCDSSGPHPTLPSAGAGLGAFPAGTFPGALAPGGAAAAAAAYKAAAKAGEWYSQGHAGSPLASLHPPLRKEPSLTPGVGLPGVYPGGVLPGARFPGVGVLPGVPTGTGVKPKAPGVGPFGGQQPGVPLGYPIKAPKLPGYGPGGVAGAGAKAGYPTGTGKEGLQPLPWPSCAGGAGVLPGVGGAGIPGVAGAIPGIGGIAGSVTPGGLVPGGPGFGVPGVGVPGVGVPGVGVPGVGVPGVGVPGVGVPGVGVPEPGREPRAPASAPPIGFCPFWPGFGYGLAILTLLGLGPGAGVAPGVVPGVGVAPGVVPGVGVAPGVVPGVGVAPGVGIGPGVAAAAKSAAKAAAKAQLREFGAGVPGLGVGAGIPRLGVGAGVPGLGVGAGVPGFGAVPGSLAAAKAAKYGECTPQLPCSLAASLSLTAQGWLVSRTHQWQSTDLAPAHHMPMVAQPHRAQISPAGVAARPGFGLSPIFPGVPCLGKACGRKRK</sequence>
<evidence type="ECO:0000256" key="6">
    <source>
        <dbReference type="ARBA" id="ARBA00022729"/>
    </source>
</evidence>
<keyword evidence="8" id="KW-1015">Disulfide bond</keyword>
<proteinExistence type="inferred from homology"/>
<dbReference type="PANTHER" id="PTHR24018">
    <property type="entry name" value="ELASTIN"/>
    <property type="match status" value="1"/>
</dbReference>
<evidence type="ECO:0000256" key="5">
    <source>
        <dbReference type="ARBA" id="ARBA00022530"/>
    </source>
</evidence>
<keyword evidence="7" id="KW-0677">Repeat</keyword>
<evidence type="ECO:0000256" key="2">
    <source>
        <dbReference type="ARBA" id="ARBA00008475"/>
    </source>
</evidence>
<name>A0A8C5XUH6_MICMU</name>
<reference evidence="11" key="3">
    <citation type="submission" date="2025-09" db="UniProtKB">
        <authorList>
            <consortium name="Ensembl"/>
        </authorList>
    </citation>
    <scope>IDENTIFICATION</scope>
</reference>
<dbReference type="AlphaFoldDB" id="A0A8C5XUH6"/>
<protein>
    <recommendedName>
        <fullName evidence="3">Elastin</fullName>
    </recommendedName>
    <alternativeName>
        <fullName evidence="10">Tropoelastin</fullName>
    </alternativeName>
</protein>
<dbReference type="Proteomes" id="UP000694394">
    <property type="component" value="Chromosome 17"/>
</dbReference>
<dbReference type="PRINTS" id="PR01500">
    <property type="entry name" value="TROPOELASTIN"/>
</dbReference>
<evidence type="ECO:0000256" key="9">
    <source>
        <dbReference type="ARBA" id="ARBA00023278"/>
    </source>
</evidence>
<evidence type="ECO:0000256" key="7">
    <source>
        <dbReference type="ARBA" id="ARBA00022737"/>
    </source>
</evidence>
<accession>A0A8C5XUH6</accession>
<dbReference type="GO" id="GO:0005201">
    <property type="term" value="F:extracellular matrix structural constituent"/>
    <property type="evidence" value="ECO:0007669"/>
    <property type="project" value="InterPro"/>
</dbReference>
<evidence type="ECO:0000256" key="3">
    <source>
        <dbReference type="ARBA" id="ARBA00014499"/>
    </source>
</evidence>
<evidence type="ECO:0000313" key="12">
    <source>
        <dbReference type="Proteomes" id="UP000694394"/>
    </source>
</evidence>
<comment type="similarity">
    <text evidence="2">Belongs to the elastin family.</text>
</comment>
<keyword evidence="12" id="KW-1185">Reference proteome</keyword>
<evidence type="ECO:0000256" key="1">
    <source>
        <dbReference type="ARBA" id="ARBA00004498"/>
    </source>
</evidence>
<keyword evidence="9" id="KW-0379">Hydroxylation</keyword>
<dbReference type="InterPro" id="IPR003979">
    <property type="entry name" value="Tropoelastin"/>
</dbReference>
<keyword evidence="6" id="KW-0732">Signal</keyword>
<comment type="subcellular location">
    <subcellularLocation>
        <location evidence="1">Secreted</location>
        <location evidence="1">Extracellular space</location>
        <location evidence="1">Extracellular matrix</location>
    </subcellularLocation>
</comment>
<dbReference type="Ensembl" id="ENSMICT00000062563.1">
    <property type="protein sequence ID" value="ENSMICP00000041714.1"/>
    <property type="gene ID" value="ENSMICG00000045863.1"/>
</dbReference>
<dbReference type="EMBL" id="ABDC03021098">
    <property type="status" value="NOT_ANNOTATED_CDS"/>
    <property type="molecule type" value="Genomic_DNA"/>
</dbReference>
<evidence type="ECO:0000256" key="10">
    <source>
        <dbReference type="ARBA" id="ARBA00031043"/>
    </source>
</evidence>
<dbReference type="GeneTree" id="ENSGT00730000111510"/>
<keyword evidence="5" id="KW-0272">Extracellular matrix</keyword>